<organism evidence="8 11">
    <name type="scientific">Didymodactylos carnosus</name>
    <dbReference type="NCBI Taxonomy" id="1234261"/>
    <lineage>
        <taxon>Eukaryota</taxon>
        <taxon>Metazoa</taxon>
        <taxon>Spiralia</taxon>
        <taxon>Gnathifera</taxon>
        <taxon>Rotifera</taxon>
        <taxon>Eurotatoria</taxon>
        <taxon>Bdelloidea</taxon>
        <taxon>Philodinida</taxon>
        <taxon>Philodinidae</taxon>
        <taxon>Didymodactylos</taxon>
    </lineage>
</organism>
<dbReference type="OrthoDB" id="10011262at2759"/>
<dbReference type="Pfam" id="PF00001">
    <property type="entry name" value="7tm_1"/>
    <property type="match status" value="1"/>
</dbReference>
<dbReference type="GO" id="GO:0004930">
    <property type="term" value="F:G protein-coupled receptor activity"/>
    <property type="evidence" value="ECO:0007669"/>
    <property type="project" value="InterPro"/>
</dbReference>
<evidence type="ECO:0000313" key="11">
    <source>
        <dbReference type="Proteomes" id="UP000663829"/>
    </source>
</evidence>
<evidence type="ECO:0000256" key="5">
    <source>
        <dbReference type="SAM" id="Phobius"/>
    </source>
</evidence>
<dbReference type="PROSITE" id="PS50262">
    <property type="entry name" value="G_PROTEIN_RECEP_F1_2"/>
    <property type="match status" value="1"/>
</dbReference>
<feature type="domain" description="G-protein coupled receptors family 1 profile" evidence="6">
    <location>
        <begin position="1"/>
        <end position="210"/>
    </location>
</feature>
<dbReference type="EMBL" id="CAJNOQ010023857">
    <property type="protein sequence ID" value="CAF1520742.1"/>
    <property type="molecule type" value="Genomic_DNA"/>
</dbReference>
<evidence type="ECO:0000259" key="6">
    <source>
        <dbReference type="PROSITE" id="PS50262"/>
    </source>
</evidence>
<dbReference type="InterPro" id="IPR017452">
    <property type="entry name" value="GPCR_Rhodpsn_7TM"/>
</dbReference>
<evidence type="ECO:0000313" key="10">
    <source>
        <dbReference type="EMBL" id="CAF4380224.1"/>
    </source>
</evidence>
<evidence type="ECO:0000256" key="3">
    <source>
        <dbReference type="ARBA" id="ARBA00022989"/>
    </source>
</evidence>
<keyword evidence="3 5" id="KW-1133">Transmembrane helix</keyword>
<dbReference type="InterPro" id="IPR000276">
    <property type="entry name" value="GPCR_Rhodpsn"/>
</dbReference>
<accession>A0A815URF6</accession>
<sequence>ITVAFTIDRYIMICKPFKGEKLCVRKNACLVIGFCFAMSLIYLIPQLLSQTCYNMVPGLLNYTIPNDTDTALHESMLPQFYLSSLSIFGKNLATRLIITLFVNCILLRVLPFIIVFKLNYHLINTLSLSKRRHRQINPREQKRNDVTFMIISVISIYLICIFPSIPFSIMFSYDVEYFVRMSTRHRILQNFDEFSKFLMIFNSAIQCYLYIFFGKRFRRELYRFVCWPCINDSSGYSLTNDGHELVLSGKFSFDDEQDYLSSIKFSFDHPRRWSRLTTSTTSSNFTEMNISHINKLKNRLFSQSRPIQSHRILLFPN</sequence>
<dbReference type="PANTHER" id="PTHR46641">
    <property type="entry name" value="FMRFAMIDE RECEPTOR-RELATED"/>
    <property type="match status" value="1"/>
</dbReference>
<dbReference type="InterPro" id="IPR052954">
    <property type="entry name" value="GPCR-Ligand_Int"/>
</dbReference>
<keyword evidence="11" id="KW-1185">Reference proteome</keyword>
<dbReference type="EMBL" id="CAJNOK010001312">
    <property type="protein sequence ID" value="CAF0805167.1"/>
    <property type="molecule type" value="Genomic_DNA"/>
</dbReference>
<comment type="caution">
    <text evidence="8">The sequence shown here is derived from an EMBL/GenBank/DDBJ whole genome shotgun (WGS) entry which is preliminary data.</text>
</comment>
<evidence type="ECO:0000313" key="7">
    <source>
        <dbReference type="EMBL" id="CAF0805167.1"/>
    </source>
</evidence>
<feature type="transmembrane region" description="Helical" evidence="5">
    <location>
        <begin position="193"/>
        <end position="213"/>
    </location>
</feature>
<gene>
    <name evidence="8" type="ORF">GPM918_LOCUS37543</name>
    <name evidence="7" type="ORF">OVA965_LOCUS4858</name>
    <name evidence="10" type="ORF">SRO942_LOCUS38315</name>
    <name evidence="9" type="ORF">TMI583_LOCUS4856</name>
</gene>
<evidence type="ECO:0000256" key="1">
    <source>
        <dbReference type="ARBA" id="ARBA00004370"/>
    </source>
</evidence>
<feature type="transmembrane region" description="Helical" evidence="5">
    <location>
        <begin position="144"/>
        <end position="173"/>
    </location>
</feature>
<keyword evidence="4 5" id="KW-0472">Membrane</keyword>
<dbReference type="Proteomes" id="UP000681722">
    <property type="component" value="Unassembled WGS sequence"/>
</dbReference>
<feature type="non-terminal residue" evidence="8">
    <location>
        <position position="1"/>
    </location>
</feature>
<dbReference type="PANTHER" id="PTHR46641:SF2">
    <property type="entry name" value="FMRFAMIDE RECEPTOR"/>
    <property type="match status" value="1"/>
</dbReference>
<dbReference type="Proteomes" id="UP000663829">
    <property type="component" value="Unassembled WGS sequence"/>
</dbReference>
<keyword evidence="2 5" id="KW-0812">Transmembrane</keyword>
<reference evidence="8" key="1">
    <citation type="submission" date="2021-02" db="EMBL/GenBank/DDBJ databases">
        <authorList>
            <person name="Nowell W R."/>
        </authorList>
    </citation>
    <scope>NUCLEOTIDE SEQUENCE</scope>
</reference>
<dbReference type="GO" id="GO:0016020">
    <property type="term" value="C:membrane"/>
    <property type="evidence" value="ECO:0007669"/>
    <property type="project" value="UniProtKB-SubCell"/>
</dbReference>
<dbReference type="AlphaFoldDB" id="A0A815URF6"/>
<feature type="transmembrane region" description="Helical" evidence="5">
    <location>
        <begin position="96"/>
        <end position="123"/>
    </location>
</feature>
<comment type="subcellular location">
    <subcellularLocation>
        <location evidence="1">Membrane</location>
    </subcellularLocation>
</comment>
<dbReference type="SUPFAM" id="SSF81321">
    <property type="entry name" value="Family A G protein-coupled receptor-like"/>
    <property type="match status" value="1"/>
</dbReference>
<dbReference type="Proteomes" id="UP000677228">
    <property type="component" value="Unassembled WGS sequence"/>
</dbReference>
<feature type="transmembrane region" description="Helical" evidence="5">
    <location>
        <begin position="28"/>
        <end position="48"/>
    </location>
</feature>
<proteinExistence type="predicted"/>
<evidence type="ECO:0000313" key="9">
    <source>
        <dbReference type="EMBL" id="CAF3588784.1"/>
    </source>
</evidence>
<evidence type="ECO:0000313" key="8">
    <source>
        <dbReference type="EMBL" id="CAF1520742.1"/>
    </source>
</evidence>
<dbReference type="EMBL" id="CAJOBC010089413">
    <property type="protein sequence ID" value="CAF4380224.1"/>
    <property type="molecule type" value="Genomic_DNA"/>
</dbReference>
<dbReference type="Gene3D" id="1.20.1070.10">
    <property type="entry name" value="Rhodopsin 7-helix transmembrane proteins"/>
    <property type="match status" value="1"/>
</dbReference>
<dbReference type="Proteomes" id="UP000682733">
    <property type="component" value="Unassembled WGS sequence"/>
</dbReference>
<evidence type="ECO:0000256" key="2">
    <source>
        <dbReference type="ARBA" id="ARBA00022692"/>
    </source>
</evidence>
<evidence type="ECO:0000256" key="4">
    <source>
        <dbReference type="ARBA" id="ARBA00023136"/>
    </source>
</evidence>
<dbReference type="EMBL" id="CAJOBA010001312">
    <property type="protein sequence ID" value="CAF3588784.1"/>
    <property type="molecule type" value="Genomic_DNA"/>
</dbReference>
<name>A0A815URF6_9BILA</name>
<protein>
    <recommendedName>
        <fullName evidence="6">G-protein coupled receptors family 1 profile domain-containing protein</fullName>
    </recommendedName>
</protein>